<organism evidence="2">
    <name type="scientific">viral metagenome</name>
    <dbReference type="NCBI Taxonomy" id="1070528"/>
    <lineage>
        <taxon>unclassified sequences</taxon>
        <taxon>metagenomes</taxon>
        <taxon>organismal metagenomes</taxon>
    </lineage>
</organism>
<protein>
    <submittedName>
        <fullName evidence="2">Uncharacterized protein</fullName>
    </submittedName>
</protein>
<feature type="region of interest" description="Disordered" evidence="1">
    <location>
        <begin position="99"/>
        <end position="133"/>
    </location>
</feature>
<feature type="region of interest" description="Disordered" evidence="1">
    <location>
        <begin position="1"/>
        <end position="29"/>
    </location>
</feature>
<dbReference type="EMBL" id="MN738959">
    <property type="protein sequence ID" value="QHT33154.1"/>
    <property type="molecule type" value="Genomic_DNA"/>
</dbReference>
<reference evidence="2" key="1">
    <citation type="journal article" date="2020" name="Nature">
        <title>Giant virus diversity and host interactions through global metagenomics.</title>
        <authorList>
            <person name="Schulz F."/>
            <person name="Roux S."/>
            <person name="Paez-Espino D."/>
            <person name="Jungbluth S."/>
            <person name="Walsh D.A."/>
            <person name="Denef V.J."/>
            <person name="McMahon K.D."/>
            <person name="Konstantinidis K.T."/>
            <person name="Eloe-Fadrosh E.A."/>
            <person name="Kyrpides N.C."/>
            <person name="Woyke T."/>
        </authorList>
    </citation>
    <scope>NUCLEOTIDE SEQUENCE</scope>
    <source>
        <strain evidence="2">GVMAG-M-3300009161-34</strain>
    </source>
</reference>
<evidence type="ECO:0000313" key="2">
    <source>
        <dbReference type="EMBL" id="QHT33154.1"/>
    </source>
</evidence>
<proteinExistence type="predicted"/>
<accession>A0A6C0EVE9</accession>
<sequence>MANSSSSKYVKRRRHRHKHRHTKSRRHAKKYTIRKVMHGCSSKQIGGTVVPMPYNAASLGAKEFITQAAGAQQQVANFLKVQGTNPPAEYKLQTQIAYSSPQKGGYKSKHRRRHYKKSIGRKGRSRRFRGSRK</sequence>
<dbReference type="AlphaFoldDB" id="A0A6C0EVE9"/>
<feature type="compositionally biased region" description="Basic residues" evidence="1">
    <location>
        <begin position="9"/>
        <end position="29"/>
    </location>
</feature>
<feature type="compositionally biased region" description="Basic residues" evidence="1">
    <location>
        <begin position="106"/>
        <end position="133"/>
    </location>
</feature>
<name>A0A6C0EVE9_9ZZZZ</name>
<evidence type="ECO:0000256" key="1">
    <source>
        <dbReference type="SAM" id="MobiDB-lite"/>
    </source>
</evidence>